<protein>
    <submittedName>
        <fullName evidence="3">Serine hydrolase domain-containing protein</fullName>
    </submittedName>
</protein>
<accession>A0ABP3KRH2</accession>
<dbReference type="InterPro" id="IPR012338">
    <property type="entry name" value="Beta-lactam/transpept-like"/>
</dbReference>
<dbReference type="EMBL" id="BAAABY010000040">
    <property type="protein sequence ID" value="GAA0483681.1"/>
    <property type="molecule type" value="Genomic_DNA"/>
</dbReference>
<keyword evidence="3" id="KW-0378">Hydrolase</keyword>
<feature type="signal peptide" evidence="1">
    <location>
        <begin position="1"/>
        <end position="28"/>
    </location>
</feature>
<sequence>MRARSAPAVALAAAVAGAALLSAPAATAAGQGRDDHRRTRAAMDAEVAKGVPGVIGQVVEGRKVWRATSGVGNTDTGQPRGADDVFRVGSITKTFVATVTLQLAAEGRLHLDDTVERWLPGVVRGHGHDGRRVTLRQLLNHTSGIRDVFDEPEFTDKATGPGFLTHRYDTWTPRQLVGLAMKGAPTFEPGTSWSYSNTNYMLAGMVIEKATGRPYGKEIEHRIIEPLGLRHTSVPGTDPRMPGPHGIAYSKLMAEKPAAEVYDATEFNPSLAGAAGEMLSTTGDLNRFYRAVLRGRLFPQRQLKEMLTTVPADEEEPGLRYGLGLMTQDLPCGIRLYGHGGGIHGSSAEAVATRDGRHTAAFNLNADWTGDSVDIVAAEFCGGK</sequence>
<gene>
    <name evidence="3" type="ORF">GCM10010361_55690</name>
</gene>
<feature type="chain" id="PRO_5045706530" evidence="1">
    <location>
        <begin position="29"/>
        <end position="384"/>
    </location>
</feature>
<name>A0ABP3KRH2_9ACTN</name>
<dbReference type="RefSeq" id="WP_346098043.1">
    <property type="nucleotide sequence ID" value="NZ_BAAABY010000040.1"/>
</dbReference>
<dbReference type="GO" id="GO:0016787">
    <property type="term" value="F:hydrolase activity"/>
    <property type="evidence" value="ECO:0007669"/>
    <property type="project" value="UniProtKB-KW"/>
</dbReference>
<keyword evidence="1" id="KW-0732">Signal</keyword>
<evidence type="ECO:0000259" key="2">
    <source>
        <dbReference type="Pfam" id="PF00144"/>
    </source>
</evidence>
<evidence type="ECO:0000256" key="1">
    <source>
        <dbReference type="SAM" id="SignalP"/>
    </source>
</evidence>
<dbReference type="SUPFAM" id="SSF56601">
    <property type="entry name" value="beta-lactamase/transpeptidase-like"/>
    <property type="match status" value="1"/>
</dbReference>
<keyword evidence="4" id="KW-1185">Reference proteome</keyword>
<reference evidence="4" key="1">
    <citation type="journal article" date="2019" name="Int. J. Syst. Evol. Microbiol.">
        <title>The Global Catalogue of Microorganisms (GCM) 10K type strain sequencing project: providing services to taxonomists for standard genome sequencing and annotation.</title>
        <authorList>
            <consortium name="The Broad Institute Genomics Platform"/>
            <consortium name="The Broad Institute Genome Sequencing Center for Infectious Disease"/>
            <person name="Wu L."/>
            <person name="Ma J."/>
        </authorList>
    </citation>
    <scope>NUCLEOTIDE SEQUENCE [LARGE SCALE GENOMIC DNA]</scope>
    <source>
        <strain evidence="4">JCM 4805</strain>
    </source>
</reference>
<dbReference type="PANTHER" id="PTHR46825">
    <property type="entry name" value="D-ALANYL-D-ALANINE-CARBOXYPEPTIDASE/ENDOPEPTIDASE AMPH"/>
    <property type="match status" value="1"/>
</dbReference>
<dbReference type="InterPro" id="IPR001466">
    <property type="entry name" value="Beta-lactam-related"/>
</dbReference>
<dbReference type="InterPro" id="IPR050491">
    <property type="entry name" value="AmpC-like"/>
</dbReference>
<dbReference type="Pfam" id="PF00144">
    <property type="entry name" value="Beta-lactamase"/>
    <property type="match status" value="1"/>
</dbReference>
<dbReference type="Gene3D" id="3.40.710.10">
    <property type="entry name" value="DD-peptidase/beta-lactamase superfamily"/>
    <property type="match status" value="1"/>
</dbReference>
<evidence type="ECO:0000313" key="4">
    <source>
        <dbReference type="Proteomes" id="UP001500909"/>
    </source>
</evidence>
<evidence type="ECO:0000313" key="3">
    <source>
        <dbReference type="EMBL" id="GAA0483681.1"/>
    </source>
</evidence>
<proteinExistence type="predicted"/>
<dbReference type="Proteomes" id="UP001500909">
    <property type="component" value="Unassembled WGS sequence"/>
</dbReference>
<dbReference type="PANTHER" id="PTHR46825:SF7">
    <property type="entry name" value="D-ALANYL-D-ALANINE CARBOXYPEPTIDASE"/>
    <property type="match status" value="1"/>
</dbReference>
<feature type="domain" description="Beta-lactamase-related" evidence="2">
    <location>
        <begin position="42"/>
        <end position="362"/>
    </location>
</feature>
<comment type="caution">
    <text evidence="3">The sequence shown here is derived from an EMBL/GenBank/DDBJ whole genome shotgun (WGS) entry which is preliminary data.</text>
</comment>
<organism evidence="3 4">
    <name type="scientific">Streptomyces olivaceiscleroticus</name>
    <dbReference type="NCBI Taxonomy" id="68245"/>
    <lineage>
        <taxon>Bacteria</taxon>
        <taxon>Bacillati</taxon>
        <taxon>Actinomycetota</taxon>
        <taxon>Actinomycetes</taxon>
        <taxon>Kitasatosporales</taxon>
        <taxon>Streptomycetaceae</taxon>
        <taxon>Streptomyces</taxon>
    </lineage>
</organism>